<evidence type="ECO:0000313" key="1">
    <source>
        <dbReference type="EMBL" id="NWC82646.1"/>
    </source>
</evidence>
<dbReference type="AlphaFoldDB" id="A0A7Y7ZCX5"/>
<evidence type="ECO:0000313" key="2">
    <source>
        <dbReference type="Proteomes" id="UP000542695"/>
    </source>
</evidence>
<evidence type="ECO:0008006" key="3">
    <source>
        <dbReference type="Google" id="ProtNLM"/>
    </source>
</evidence>
<name>A0A7Y7ZCX5_PSEPU</name>
<accession>A0A7Y7ZCX5</accession>
<gene>
    <name evidence="1" type="ORF">HX798_20485</name>
</gene>
<reference evidence="1 2" key="1">
    <citation type="submission" date="2020-04" db="EMBL/GenBank/DDBJ databases">
        <title>Molecular characterization of pseudomonads from Agaricus bisporus reveal novel blotch 2 pathogens in Western Europe.</title>
        <authorList>
            <person name="Taparia T."/>
            <person name="Krijger M."/>
            <person name="Haynes E."/>
            <person name="Elpinstone J.G."/>
            <person name="Noble R."/>
            <person name="Van Der Wolf J."/>
        </authorList>
    </citation>
    <scope>NUCLEOTIDE SEQUENCE [LARGE SCALE GENOMIC DNA]</scope>
    <source>
        <strain evidence="1 2">P7765</strain>
    </source>
</reference>
<comment type="caution">
    <text evidence="1">The sequence shown here is derived from an EMBL/GenBank/DDBJ whole genome shotgun (WGS) entry which is preliminary data.</text>
</comment>
<dbReference type="RefSeq" id="WP_177010893.1">
    <property type="nucleotide sequence ID" value="NZ_JACARV010000066.1"/>
</dbReference>
<organism evidence="1 2">
    <name type="scientific">Pseudomonas putida</name>
    <name type="common">Arthrobacter siderocapsulatus</name>
    <dbReference type="NCBI Taxonomy" id="303"/>
    <lineage>
        <taxon>Bacteria</taxon>
        <taxon>Pseudomonadati</taxon>
        <taxon>Pseudomonadota</taxon>
        <taxon>Gammaproteobacteria</taxon>
        <taxon>Pseudomonadales</taxon>
        <taxon>Pseudomonadaceae</taxon>
        <taxon>Pseudomonas</taxon>
    </lineage>
</organism>
<protein>
    <recommendedName>
        <fullName evidence="3">Phage tail protein</fullName>
    </recommendedName>
</protein>
<dbReference type="EMBL" id="JACARV010000066">
    <property type="protein sequence ID" value="NWC82646.1"/>
    <property type="molecule type" value="Genomic_DNA"/>
</dbReference>
<sequence length="154" mass="16398">MQKNNLFVVFDGKSFAGWSFDELPLAAARLVACRQIDQSADAGRGTVLGDPLRALEYQITAEEAAEFAASVYAGDPPPTVRAWMDATGMEAQPATDNILAEAAAWKEALYLIRSLRLKAKQDVLKALDHAAIEAITDTAIDAIKVGIHGVGNAA</sequence>
<proteinExistence type="predicted"/>
<dbReference type="Proteomes" id="UP000542695">
    <property type="component" value="Unassembled WGS sequence"/>
</dbReference>